<dbReference type="GO" id="GO:0000139">
    <property type="term" value="C:Golgi membrane"/>
    <property type="evidence" value="ECO:0007669"/>
    <property type="project" value="UniProtKB-SubCell"/>
</dbReference>
<keyword evidence="2" id="KW-0813">Transport</keyword>
<dbReference type="InterPro" id="IPR056457">
    <property type="entry name" value="DOP1_C"/>
</dbReference>
<feature type="domain" description="DOP1 N-terminal" evidence="8">
    <location>
        <begin position="14"/>
        <end position="299"/>
    </location>
</feature>
<sequence>MGSLALEEYELMKDSKYRVYVSAVDKALKSFEYTSEWADLISALGKLNKVLLTYMKFPVIPRRIKISKRLAQCMHPALPSGVHLKALETYDIIFKCMGTNRLSHELFIYSAGLFPLLGHAAMNVRPSLLTVYESHFVPLGERLRPGLSGFLSGVLPGLEEGSDHYDRTNSLLEKVCVEVGLSHFYGCLWDCLACNCSIRLPAISFVLSHFNKKLTMEDQLYMMGTNIDIMVNALCACVQDSSVLVQRSALDLLLVGFPMHNSQLVRSDMIRLVTTSLATILRRDMSLNRRLFAWLLGSEVNISLLSSEHPLVKIVPSLEPTNSSPYFHLYSKDMLIQALKITLSQSVGQAPHDLRPYRLLVSLLDKPDIGPVILDDILYEVFRTLYLCCEEDSSRSANKTSSTPYKGSQELLKSANLFFSTLEPFYIWVYAGSLFDSACLQRSGRDTEPAKAVRPVGSAPPTLIEVCALTEFLLDTVSLETYVDTTSEHLPSLFLHIIKHLTAHCDSLSPCEAARSLQLCTKILSRVRPSPLANPPEAAKKVSVDTNSESKISSLSSDISKSSTDVTGDIFDRSRANSDPFTNKKTLKGSKIPVKLKKSSSSKFRIKQFGLSKNYKAHSFSTPVLLSVIPNGLEKTPSQEKLNDQDSGLGSVDSKLSLLSRAKSSVDVCNGHATQVPPELEVPFTDMNSLQVHPFSPNISVEVPVCPSPVPTKQQSILEQCLREYERFYVTFIGDKCVMGNLDVHDLFNRLLIEKPLQTDEERTSKLERLLYSCLNCREGNRVSIPSIRVNGKNASNISVEWVNDCAIKVNRSEDWEESVKMSCALLVELSTFPSYCLPSVQQDDPDKQMDVVGSFPEWLQVLVACACWLGGSPALQLITISTLLDLVSLLLSQGPASGITDVPDSPGVVPVVLVPLLKPHHVYHLEHSTNVVQVLAHSLWHHLGELPSQHQVHCVELLHHLHNVLPANDAVENILGEFLMNEVADQKMEAFQRFSLLWHVGREIESKAGMGRSFRTFDKQVPALENRPVQPSLLKMIDNLQLSECCPLKLQTQSWLLHSLLRGDISRLVDPLLYMLLDPATARMSVLHVSIAHSNTVVTRATKESEDTDDTATAKIYAISSVDGNVIYHVSDSSAERKPQVKPHLKGSKTSNPVRAKRIFAVTTLVSGGDNNNHYITEKNSHIKEIEVPLSLTLGSKHNISVFVNPLVTSSSSNANSNDSATEDDSITNSSKGDIIKTPEFLRNATRFVTSRKEVDNIKGDADSSLECSLASEGGEFLKCPVKFESSKPTLRKNSGFEESDLEGDSFTDTAGVDKRWSGCSETFEDLEVSSTAEDYFAVSRDSSITVVKEILHDVLDMVVIRCSDSQPKQLSPVPPPSLSRMKLGQSSLGIHPLHTHMLLYCGVYDSQRTLYALRTLRAQLLTNTRVFLCSAATTGLATSSRGSALLTLLARHRKSVFGRSFHGDVSSSGGEFAATYRSSMYLEVLISVCLYFARSFYPNLGQMRLTQEEIEGNRQVQLSSAELLMLIISELILIVRDSGKGFACYIADLLSRCKVQKVVLHCVLSSVHSMKTSASDTTVVTPPNEPSSSRQTFTEEIVRFNDPLDECVRGCRFRASEHTEGYQVQLLRLLLALIMLEHQVNTQKGEDDTGPPVANTAAKPTGGSGYNLKFNAGLNIPQQPMFLAAILSALRQEHMKPLHQHWTTLVASSLPFMDLSLPHVVLHVIKQLCVNVEKLATFYGQPGHKASCAACCIPADYAVTQVEALTVLCHYCLLDNTQQVSHAFSQQLLAGTASIHMGIPGANPGQIFNNLIHVFMPTPLQQDLASNKDKTGQLDPHVTSRRTVLSHLPRIIASVAVLWQAVTRGAEWEHQSCVLGSARIVKHQLLEFLSPISLHHGANFVAAIAVAWQERRQAHYTKVIPVANTDQQVLVYLVGAIRAMPIDTLVQTVHQVVKQPPPIHGAIKDLMLEVSVLELFYCYMQTNSGSQLVESWASLLILLKDGLTLSPPAQFLMLAILNEFVQKSPPLAEKKDQKDLQDITAKLVESCSQIAGACLEQTTWLRRNLAVREEEPSPAPIPRDKDVTENSHKGFGISVESIQMKALEEATISKIPRQEFKASVGWAVSFMRWKGLCLRRRTSLSQKLSVDYEEKLVQYQRHIVKLRHKHHHLLGQMGNADETPVYFDMPANRTVAGKGSKSFIFKTSGNEKLRVSHAGSVVRWREATTICVSNLSLAQYSVQAQIVLAELLAPLLDVSYGSQEKERVVTLLTTLMYNITPYLKNHTRRNAGSFRACSQLLASLSSYQYTRKAWRRDVFELLLDSALFQMEADCLTYWRTIVDNLMTHDTTTFRDLMSKYPHNSFHHSSLLFYTRYMSIPSHRRNAGSFRACSQLLASLSSYQYTRKAWRRDVFELLLDSALFQMEADCLTYWRTIVDNLMTHDTTTFRDLMSKYPHNSFHHSSLLFYTRYMSIPSQSCFLYYLMYSNILTT</sequence>
<dbReference type="Pfam" id="PF24598">
    <property type="entry name" value="DOP1_C"/>
    <property type="match status" value="1"/>
</dbReference>
<keyword evidence="3" id="KW-0653">Protein transport</keyword>
<dbReference type="GO" id="GO:0006895">
    <property type="term" value="P:Golgi to endosome transport"/>
    <property type="evidence" value="ECO:0007669"/>
    <property type="project" value="InterPro"/>
</dbReference>
<name>A0A7R9EB01_9NEOP</name>
<accession>A0A7R9EB01</accession>
<dbReference type="InterPro" id="IPR040314">
    <property type="entry name" value="DOP1"/>
</dbReference>
<dbReference type="GO" id="GO:0005829">
    <property type="term" value="C:cytosol"/>
    <property type="evidence" value="ECO:0007669"/>
    <property type="project" value="GOC"/>
</dbReference>
<evidence type="ECO:0000256" key="4">
    <source>
        <dbReference type="ARBA" id="ARBA00023034"/>
    </source>
</evidence>
<dbReference type="InterPro" id="IPR056458">
    <property type="entry name" value="TPR_DOP1_M"/>
</dbReference>
<dbReference type="GO" id="GO:0005768">
    <property type="term" value="C:endosome"/>
    <property type="evidence" value="ECO:0007669"/>
    <property type="project" value="TreeGrafter"/>
</dbReference>
<reference evidence="12" key="1">
    <citation type="submission" date="2020-11" db="EMBL/GenBank/DDBJ databases">
        <authorList>
            <person name="Tran Van P."/>
        </authorList>
    </citation>
    <scope>NUCLEOTIDE SEQUENCE</scope>
</reference>
<evidence type="ECO:0000259" key="11">
    <source>
        <dbReference type="Pfam" id="PF24601"/>
    </source>
</evidence>
<dbReference type="Pfam" id="PF24601">
    <property type="entry name" value="TPR_DOP1"/>
    <property type="match status" value="1"/>
</dbReference>
<dbReference type="GO" id="GO:0005802">
    <property type="term" value="C:trans-Golgi network"/>
    <property type="evidence" value="ECO:0007669"/>
    <property type="project" value="TreeGrafter"/>
</dbReference>
<dbReference type="GO" id="GO:0015031">
    <property type="term" value="P:protein transport"/>
    <property type="evidence" value="ECO:0007669"/>
    <property type="project" value="UniProtKB-KW"/>
</dbReference>
<dbReference type="Pfam" id="PF24597">
    <property type="entry name" value="TPR_DOP1_M"/>
    <property type="match status" value="1"/>
</dbReference>
<dbReference type="Pfam" id="PF04118">
    <property type="entry name" value="Dopey_N"/>
    <property type="match status" value="1"/>
</dbReference>
<dbReference type="PANTHER" id="PTHR14042">
    <property type="entry name" value="DOPEY-RELATED"/>
    <property type="match status" value="1"/>
</dbReference>
<gene>
    <name evidence="12" type="ORF">TMSB3V08_LOCUS7470</name>
</gene>
<evidence type="ECO:0000259" key="10">
    <source>
        <dbReference type="Pfam" id="PF24598"/>
    </source>
</evidence>
<evidence type="ECO:0000256" key="6">
    <source>
        <dbReference type="ARBA" id="ARBA00046326"/>
    </source>
</evidence>
<feature type="compositionally biased region" description="Low complexity" evidence="7">
    <location>
        <begin position="1212"/>
        <end position="1221"/>
    </location>
</feature>
<evidence type="ECO:0000256" key="1">
    <source>
        <dbReference type="ARBA" id="ARBA00004395"/>
    </source>
</evidence>
<feature type="domain" description="DOP1-like TPR" evidence="11">
    <location>
        <begin position="1393"/>
        <end position="1777"/>
    </location>
</feature>
<dbReference type="PANTHER" id="PTHR14042:SF24">
    <property type="entry name" value="PROTEIN DOPEY-1 HOMOLOG"/>
    <property type="match status" value="1"/>
</dbReference>
<evidence type="ECO:0000259" key="9">
    <source>
        <dbReference type="Pfam" id="PF24597"/>
    </source>
</evidence>
<evidence type="ECO:0008006" key="13">
    <source>
        <dbReference type="Google" id="ProtNLM"/>
    </source>
</evidence>
<organism evidence="12">
    <name type="scientific">Timema monikensis</name>
    <dbReference type="NCBI Taxonomy" id="170555"/>
    <lineage>
        <taxon>Eukaryota</taxon>
        <taxon>Metazoa</taxon>
        <taxon>Ecdysozoa</taxon>
        <taxon>Arthropoda</taxon>
        <taxon>Hexapoda</taxon>
        <taxon>Insecta</taxon>
        <taxon>Pterygota</taxon>
        <taxon>Neoptera</taxon>
        <taxon>Polyneoptera</taxon>
        <taxon>Phasmatodea</taxon>
        <taxon>Timematodea</taxon>
        <taxon>Timematoidea</taxon>
        <taxon>Timematidae</taxon>
        <taxon>Timema</taxon>
    </lineage>
</organism>
<keyword evidence="4" id="KW-0333">Golgi apparatus</keyword>
<feature type="domain" description="DOP1-like middle TPR" evidence="9">
    <location>
        <begin position="326"/>
        <end position="547"/>
    </location>
</feature>
<comment type="subcellular location">
    <subcellularLocation>
        <location evidence="1">Golgi apparatus membrane</location>
        <topology evidence="1">Peripheral membrane protein</topology>
    </subcellularLocation>
</comment>
<evidence type="ECO:0000313" key="12">
    <source>
        <dbReference type="EMBL" id="CAD7430720.1"/>
    </source>
</evidence>
<evidence type="ECO:0000256" key="5">
    <source>
        <dbReference type="ARBA" id="ARBA00023136"/>
    </source>
</evidence>
<evidence type="ECO:0000256" key="7">
    <source>
        <dbReference type="SAM" id="MobiDB-lite"/>
    </source>
</evidence>
<protein>
    <recommendedName>
        <fullName evidence="13">Protein dopey-1 homolog</fullName>
    </recommendedName>
</protein>
<keyword evidence="5" id="KW-0472">Membrane</keyword>
<feature type="domain" description="DOP1-like C-terminal" evidence="10">
    <location>
        <begin position="2247"/>
        <end position="2361"/>
    </location>
</feature>
<evidence type="ECO:0000259" key="8">
    <source>
        <dbReference type="Pfam" id="PF04118"/>
    </source>
</evidence>
<dbReference type="InterPro" id="IPR007249">
    <property type="entry name" value="DOP1_N"/>
</dbReference>
<evidence type="ECO:0000256" key="2">
    <source>
        <dbReference type="ARBA" id="ARBA00022448"/>
    </source>
</evidence>
<comment type="similarity">
    <text evidence="6">Belongs to the DOP1 family.</text>
</comment>
<dbReference type="EMBL" id="OB794613">
    <property type="protein sequence ID" value="CAD7430720.1"/>
    <property type="molecule type" value="Genomic_DNA"/>
</dbReference>
<feature type="region of interest" description="Disordered" evidence="7">
    <location>
        <begin position="1212"/>
        <end position="1234"/>
    </location>
</feature>
<dbReference type="InterPro" id="IPR056459">
    <property type="entry name" value="TPR_DOP1"/>
</dbReference>
<evidence type="ECO:0000256" key="3">
    <source>
        <dbReference type="ARBA" id="ARBA00022927"/>
    </source>
</evidence>
<proteinExistence type="inferred from homology"/>